<accession>A0A8J5SIB9</accession>
<dbReference type="EMBL" id="JAAALK010000286">
    <property type="protein sequence ID" value="KAG8061210.1"/>
    <property type="molecule type" value="Genomic_DNA"/>
</dbReference>
<sequence>MASSATCATEGVPSHFVSAVEVPEEVGWPWGGAWEEPKGAGAGGEGPCGGGREIHFLFSNKGIDNFTLEPRLPTIGRHRPPQSDAGRHPLRATVGCGPPSIACPFRRELPLGAGHLSAASHRRVWAAFCREPPYAVRRRQV</sequence>
<organism evidence="2 3">
    <name type="scientific">Zizania palustris</name>
    <name type="common">Northern wild rice</name>
    <dbReference type="NCBI Taxonomy" id="103762"/>
    <lineage>
        <taxon>Eukaryota</taxon>
        <taxon>Viridiplantae</taxon>
        <taxon>Streptophyta</taxon>
        <taxon>Embryophyta</taxon>
        <taxon>Tracheophyta</taxon>
        <taxon>Spermatophyta</taxon>
        <taxon>Magnoliopsida</taxon>
        <taxon>Liliopsida</taxon>
        <taxon>Poales</taxon>
        <taxon>Poaceae</taxon>
        <taxon>BOP clade</taxon>
        <taxon>Oryzoideae</taxon>
        <taxon>Oryzeae</taxon>
        <taxon>Zizaniinae</taxon>
        <taxon>Zizania</taxon>
    </lineage>
</organism>
<reference evidence="2" key="1">
    <citation type="journal article" date="2021" name="bioRxiv">
        <title>Whole Genome Assembly and Annotation of Northern Wild Rice, Zizania palustris L., Supports a Whole Genome Duplication in the Zizania Genus.</title>
        <authorList>
            <person name="Haas M."/>
            <person name="Kono T."/>
            <person name="Macchietto M."/>
            <person name="Millas R."/>
            <person name="McGilp L."/>
            <person name="Shao M."/>
            <person name="Duquette J."/>
            <person name="Hirsch C.N."/>
            <person name="Kimball J."/>
        </authorList>
    </citation>
    <scope>NUCLEOTIDE SEQUENCE</scope>
    <source>
        <tissue evidence="2">Fresh leaf tissue</tissue>
    </source>
</reference>
<keyword evidence="3" id="KW-1185">Reference proteome</keyword>
<protein>
    <submittedName>
        <fullName evidence="2">Uncharacterized protein</fullName>
    </submittedName>
</protein>
<evidence type="ECO:0000313" key="3">
    <source>
        <dbReference type="Proteomes" id="UP000729402"/>
    </source>
</evidence>
<dbReference type="Proteomes" id="UP000729402">
    <property type="component" value="Unassembled WGS sequence"/>
</dbReference>
<proteinExistence type="predicted"/>
<gene>
    <name evidence="2" type="ORF">GUJ93_ZPchr0003g16820</name>
</gene>
<dbReference type="AlphaFoldDB" id="A0A8J5SIB9"/>
<reference evidence="2" key="2">
    <citation type="submission" date="2021-02" db="EMBL/GenBank/DDBJ databases">
        <authorList>
            <person name="Kimball J.A."/>
            <person name="Haas M.W."/>
            <person name="Macchietto M."/>
            <person name="Kono T."/>
            <person name="Duquette J."/>
            <person name="Shao M."/>
        </authorList>
    </citation>
    <scope>NUCLEOTIDE SEQUENCE</scope>
    <source>
        <tissue evidence="2">Fresh leaf tissue</tissue>
    </source>
</reference>
<evidence type="ECO:0000313" key="2">
    <source>
        <dbReference type="EMBL" id="KAG8061210.1"/>
    </source>
</evidence>
<name>A0A8J5SIB9_ZIZPA</name>
<comment type="caution">
    <text evidence="2">The sequence shown here is derived from an EMBL/GenBank/DDBJ whole genome shotgun (WGS) entry which is preliminary data.</text>
</comment>
<feature type="region of interest" description="Disordered" evidence="1">
    <location>
        <begin position="70"/>
        <end position="89"/>
    </location>
</feature>
<evidence type="ECO:0000256" key="1">
    <source>
        <dbReference type="SAM" id="MobiDB-lite"/>
    </source>
</evidence>